<dbReference type="WBParaSite" id="HPLM_0001766201-mRNA-1">
    <property type="protein sequence ID" value="HPLM_0001766201-mRNA-1"/>
    <property type="gene ID" value="HPLM_0001766201"/>
</dbReference>
<dbReference type="EMBL" id="UZAF01020085">
    <property type="protein sequence ID" value="VDO66203.1"/>
    <property type="molecule type" value="Genomic_DNA"/>
</dbReference>
<organism evidence="3">
    <name type="scientific">Haemonchus placei</name>
    <name type="common">Barber's pole worm</name>
    <dbReference type="NCBI Taxonomy" id="6290"/>
    <lineage>
        <taxon>Eukaryota</taxon>
        <taxon>Metazoa</taxon>
        <taxon>Ecdysozoa</taxon>
        <taxon>Nematoda</taxon>
        <taxon>Chromadorea</taxon>
        <taxon>Rhabditida</taxon>
        <taxon>Rhabditina</taxon>
        <taxon>Rhabditomorpha</taxon>
        <taxon>Strongyloidea</taxon>
        <taxon>Trichostrongylidae</taxon>
        <taxon>Haemonchus</taxon>
    </lineage>
</organism>
<evidence type="ECO:0000313" key="3">
    <source>
        <dbReference type="WBParaSite" id="HPLM_0001766201-mRNA-1"/>
    </source>
</evidence>
<gene>
    <name evidence="1" type="ORF">HPLM_LOCUS17654</name>
</gene>
<reference evidence="3" key="1">
    <citation type="submission" date="2016-04" db="UniProtKB">
        <authorList>
            <consortium name="WormBaseParasite"/>
        </authorList>
    </citation>
    <scope>IDENTIFICATION</scope>
</reference>
<evidence type="ECO:0000313" key="2">
    <source>
        <dbReference type="Proteomes" id="UP000268014"/>
    </source>
</evidence>
<protein>
    <submittedName>
        <fullName evidence="3">Ovule protein</fullName>
    </submittedName>
</protein>
<name>A0A158QRL1_HAEPC</name>
<reference evidence="1 2" key="2">
    <citation type="submission" date="2018-11" db="EMBL/GenBank/DDBJ databases">
        <authorList>
            <consortium name="Pathogen Informatics"/>
        </authorList>
    </citation>
    <scope>NUCLEOTIDE SEQUENCE [LARGE SCALE GENOMIC DNA]</scope>
    <source>
        <strain evidence="1 2">MHpl1</strain>
    </source>
</reference>
<evidence type="ECO:0000313" key="1">
    <source>
        <dbReference type="EMBL" id="VDO66203.1"/>
    </source>
</evidence>
<proteinExistence type="predicted"/>
<dbReference type="AlphaFoldDB" id="A0A158QRL1"/>
<sequence>MRGVTLALPCPLVDILNHGRPEYFFLESVQQFVSTEMPSKCSCMRFVKDLIASTFWGHVHQSSIFHRPCVQFCWNPHLHQMSPRWHHVSYQWHL</sequence>
<accession>A0A158QRL1</accession>
<dbReference type="Proteomes" id="UP000268014">
    <property type="component" value="Unassembled WGS sequence"/>
</dbReference>
<keyword evidence="2" id="KW-1185">Reference proteome</keyword>